<dbReference type="EMBL" id="JAINVV010000004">
    <property type="protein sequence ID" value="MBY8822382.1"/>
    <property type="molecule type" value="Genomic_DNA"/>
</dbReference>
<name>A0ABS7PM49_9SPHN</name>
<dbReference type="Pfam" id="PF13279">
    <property type="entry name" value="4HBT_2"/>
    <property type="match status" value="1"/>
</dbReference>
<dbReference type="SUPFAM" id="SSF54637">
    <property type="entry name" value="Thioesterase/thiol ester dehydrase-isomerase"/>
    <property type="match status" value="1"/>
</dbReference>
<protein>
    <submittedName>
        <fullName evidence="1">Acyl-CoA thioesterase</fullName>
    </submittedName>
</protein>
<dbReference type="CDD" id="cd00586">
    <property type="entry name" value="4HBT"/>
    <property type="match status" value="1"/>
</dbReference>
<reference evidence="1 2" key="1">
    <citation type="submission" date="2021-08" db="EMBL/GenBank/DDBJ databases">
        <authorList>
            <person name="Tuo L."/>
        </authorList>
    </citation>
    <scope>NUCLEOTIDE SEQUENCE [LARGE SCALE GENOMIC DNA]</scope>
    <source>
        <strain evidence="1 2">JCM 31229</strain>
    </source>
</reference>
<dbReference type="InterPro" id="IPR029069">
    <property type="entry name" value="HotDog_dom_sf"/>
</dbReference>
<keyword evidence="2" id="KW-1185">Reference proteome</keyword>
<dbReference type="Proteomes" id="UP000706039">
    <property type="component" value="Unassembled WGS sequence"/>
</dbReference>
<proteinExistence type="predicted"/>
<gene>
    <name evidence="1" type="ORF">K7G82_08770</name>
</gene>
<evidence type="ECO:0000313" key="1">
    <source>
        <dbReference type="EMBL" id="MBY8822382.1"/>
    </source>
</evidence>
<accession>A0ABS7PM49</accession>
<evidence type="ECO:0000313" key="2">
    <source>
        <dbReference type="Proteomes" id="UP000706039"/>
    </source>
</evidence>
<organism evidence="1 2">
    <name type="scientific">Sphingomonas colocasiae</name>
    <dbReference type="NCBI Taxonomy" id="1848973"/>
    <lineage>
        <taxon>Bacteria</taxon>
        <taxon>Pseudomonadati</taxon>
        <taxon>Pseudomonadota</taxon>
        <taxon>Alphaproteobacteria</taxon>
        <taxon>Sphingomonadales</taxon>
        <taxon>Sphingomonadaceae</taxon>
        <taxon>Sphingomonas</taxon>
    </lineage>
</organism>
<dbReference type="RefSeq" id="WP_222989470.1">
    <property type="nucleotide sequence ID" value="NZ_JAINVV010000004.1"/>
</dbReference>
<sequence>MARPEGWRLDRAAYPFSFVTETRFQDVDILGHINNVAMAALFENGRVRFNRSLGLFDRRQPDERWLIAAIAINYLAEAHFPDDIEIASGVGHIGTRSWRIDAAAFQNGHCVATCDTTIVMTDAKGSQPLPAHMLSALTAHLVKQPD</sequence>
<comment type="caution">
    <text evidence="1">The sequence shown here is derived from an EMBL/GenBank/DDBJ whole genome shotgun (WGS) entry which is preliminary data.</text>
</comment>
<dbReference type="Gene3D" id="3.10.129.10">
    <property type="entry name" value="Hotdog Thioesterase"/>
    <property type="match status" value="1"/>
</dbReference>